<dbReference type="Pfam" id="PF05147">
    <property type="entry name" value="LANC_like"/>
    <property type="match status" value="1"/>
</dbReference>
<dbReference type="RefSeq" id="WP_345376353.1">
    <property type="nucleotide sequence ID" value="NZ_JBHUOG010000001.1"/>
</dbReference>
<dbReference type="SMART" id="SM01260">
    <property type="entry name" value="LANC_like"/>
    <property type="match status" value="1"/>
</dbReference>
<dbReference type="EMBL" id="JBHUOG010000001">
    <property type="protein sequence ID" value="MFD2794472.1"/>
    <property type="molecule type" value="Genomic_DNA"/>
</dbReference>
<accession>A0ABW5VS22</accession>
<dbReference type="PRINTS" id="PR01955">
    <property type="entry name" value="LANCFRANKIA"/>
</dbReference>
<evidence type="ECO:0000256" key="1">
    <source>
        <dbReference type="SAM" id="MobiDB-lite"/>
    </source>
</evidence>
<dbReference type="InterPro" id="IPR007822">
    <property type="entry name" value="LANC-like"/>
</dbReference>
<gene>
    <name evidence="2" type="ORF">ACFS27_13030</name>
</gene>
<sequence length="431" mass="46650">MIATHNRLGQRGLDGQHGQRRPDDPAQSLADGDLARMLLAVELAMTTTRGSWDEVTDALLAAKKRPLDRSARADLFYGAPALTFVLDTTGAQYRARWAHELAALDQILVELTAERFEAVNDRIEAGAPTHGSEFDLMTGLTGLGMVLLRRAVHQPARGTALDEAVSGALSGVLSYLVDRSKDRILSEVLLPGWWSASAPQPTTPVGDKQPNGYADFGMARGGAGILAFLAASYRAGYAVPGQAEAIRHITGWYTRWRQETPDKVTWWPQQLSLDELRTGRVHQPGPSEPTWAHGTPGIGRALQMAGIALGDERGRVVAEDAVASCLTQRELNRLTEPDLYVGTGGMYLTVLRAAEDAEAFMALHRRGHSLETSRLGVAADAVSRTSRVLPDPDDTEFLWGRFGTRLVFESLRTRAAPVSGADGVLGIGWAE</sequence>
<dbReference type="CDD" id="cd04793">
    <property type="entry name" value="LanC"/>
    <property type="match status" value="1"/>
</dbReference>
<evidence type="ECO:0000313" key="3">
    <source>
        <dbReference type="Proteomes" id="UP001597479"/>
    </source>
</evidence>
<dbReference type="SUPFAM" id="SSF158745">
    <property type="entry name" value="LanC-like"/>
    <property type="match status" value="1"/>
</dbReference>
<evidence type="ECO:0000313" key="2">
    <source>
        <dbReference type="EMBL" id="MFD2794472.1"/>
    </source>
</evidence>
<protein>
    <submittedName>
        <fullName evidence="2">Lanthionine synthetase C family protein</fullName>
    </submittedName>
</protein>
<feature type="region of interest" description="Disordered" evidence="1">
    <location>
        <begin position="1"/>
        <end position="28"/>
    </location>
</feature>
<name>A0ABW5VS22_9MICO</name>
<proteinExistence type="predicted"/>
<dbReference type="Proteomes" id="UP001597479">
    <property type="component" value="Unassembled WGS sequence"/>
</dbReference>
<dbReference type="Gene3D" id="1.50.10.20">
    <property type="match status" value="1"/>
</dbReference>
<dbReference type="PRINTS" id="PR01950">
    <property type="entry name" value="LANCSUPER"/>
</dbReference>
<organism evidence="2 3">
    <name type="scientific">Promicromonospora vindobonensis</name>
    <dbReference type="NCBI Taxonomy" id="195748"/>
    <lineage>
        <taxon>Bacteria</taxon>
        <taxon>Bacillati</taxon>
        <taxon>Actinomycetota</taxon>
        <taxon>Actinomycetes</taxon>
        <taxon>Micrococcales</taxon>
        <taxon>Promicromonosporaceae</taxon>
        <taxon>Promicromonospora</taxon>
    </lineage>
</organism>
<dbReference type="InterPro" id="IPR033889">
    <property type="entry name" value="LanC"/>
</dbReference>
<comment type="caution">
    <text evidence="2">The sequence shown here is derived from an EMBL/GenBank/DDBJ whole genome shotgun (WGS) entry which is preliminary data.</text>
</comment>
<keyword evidence="3" id="KW-1185">Reference proteome</keyword>
<reference evidence="3" key="1">
    <citation type="journal article" date="2019" name="Int. J. Syst. Evol. Microbiol.">
        <title>The Global Catalogue of Microorganisms (GCM) 10K type strain sequencing project: providing services to taxonomists for standard genome sequencing and annotation.</title>
        <authorList>
            <consortium name="The Broad Institute Genomics Platform"/>
            <consortium name="The Broad Institute Genome Sequencing Center for Infectious Disease"/>
            <person name="Wu L."/>
            <person name="Ma J."/>
        </authorList>
    </citation>
    <scope>NUCLEOTIDE SEQUENCE [LARGE SCALE GENOMIC DNA]</scope>
    <source>
        <strain evidence="3">CCM 7044</strain>
    </source>
</reference>